<comment type="caution">
    <text evidence="1">The sequence shown here is derived from an EMBL/GenBank/DDBJ whole genome shotgun (WGS) entry which is preliminary data.</text>
</comment>
<sequence length="138" mass="16070">MMAKDIYHETVKIALEKDGWIITNDPLTLSVGRRDVFVDLAAEKLIVAIRKHKQIAVEVKSFINPSLVKDLENALGQYILYASLMKKQYPQRILYLAIREEIFVDFFTEEIVTTVLEFNPVKIIVFNAEKEEIIKWIE</sequence>
<dbReference type="SUPFAM" id="SSF52980">
    <property type="entry name" value="Restriction endonuclease-like"/>
    <property type="match status" value="1"/>
</dbReference>
<dbReference type="InterPro" id="IPR011856">
    <property type="entry name" value="tRNA_endonuc-like_dom_sf"/>
</dbReference>
<dbReference type="EMBL" id="JADQBC010000024">
    <property type="protein sequence ID" value="MBR8827236.1"/>
    <property type="molecule type" value="Genomic_DNA"/>
</dbReference>
<dbReference type="Gene3D" id="3.40.1350.10">
    <property type="match status" value="1"/>
</dbReference>
<dbReference type="AlphaFoldDB" id="A0A941GQJ3"/>
<evidence type="ECO:0000313" key="1">
    <source>
        <dbReference type="EMBL" id="MBR8827236.1"/>
    </source>
</evidence>
<evidence type="ECO:0000313" key="2">
    <source>
        <dbReference type="Proteomes" id="UP000767446"/>
    </source>
</evidence>
<dbReference type="InterPro" id="IPR011335">
    <property type="entry name" value="Restrct_endonuc-II-like"/>
</dbReference>
<proteinExistence type="predicted"/>
<dbReference type="Proteomes" id="UP000767446">
    <property type="component" value="Unassembled WGS sequence"/>
</dbReference>
<name>A0A941GQJ3_9CHRO</name>
<accession>A0A941GQJ3</accession>
<dbReference type="InterPro" id="IPR014919">
    <property type="entry name" value="XisH"/>
</dbReference>
<dbReference type="Pfam" id="PF08814">
    <property type="entry name" value="XisH"/>
    <property type="match status" value="1"/>
</dbReference>
<reference evidence="1" key="1">
    <citation type="submission" date="2021-02" db="EMBL/GenBank/DDBJ databases">
        <title>Metagenome analyses of Stigonema ocellatum DSM 106950, Chlorogloea purpurea SAG 13.99 and Gomphosphaeria aponina DSM 107014.</title>
        <authorList>
            <person name="Marter P."/>
            <person name="Huang S."/>
        </authorList>
    </citation>
    <scope>NUCLEOTIDE SEQUENCE</scope>
    <source>
        <strain evidence="1">JP213</strain>
    </source>
</reference>
<dbReference type="CDD" id="cd22366">
    <property type="entry name" value="XisH-like"/>
    <property type="match status" value="1"/>
</dbReference>
<dbReference type="GO" id="GO:0003676">
    <property type="term" value="F:nucleic acid binding"/>
    <property type="evidence" value="ECO:0007669"/>
    <property type="project" value="InterPro"/>
</dbReference>
<gene>
    <name evidence="1" type="ORF">DSM107014_04910</name>
</gene>
<protein>
    <submittedName>
        <fullName evidence="1">XisH family protein</fullName>
    </submittedName>
</protein>
<organism evidence="1 2">
    <name type="scientific">Gomphosphaeria aponina SAG 52.96 = DSM 107014</name>
    <dbReference type="NCBI Taxonomy" id="1521640"/>
    <lineage>
        <taxon>Bacteria</taxon>
        <taxon>Bacillati</taxon>
        <taxon>Cyanobacteriota</taxon>
        <taxon>Cyanophyceae</taxon>
        <taxon>Oscillatoriophycideae</taxon>
        <taxon>Chroococcales</taxon>
        <taxon>Gomphosphaeriaceae</taxon>
        <taxon>Gomphosphaeria</taxon>
    </lineage>
</organism>